<dbReference type="AlphaFoldDB" id="A0A1F7JH81"/>
<reference evidence="1 2" key="1">
    <citation type="journal article" date="2016" name="Nat. Commun.">
        <title>Thousands of microbial genomes shed light on interconnected biogeochemical processes in an aquifer system.</title>
        <authorList>
            <person name="Anantharaman K."/>
            <person name="Brown C.T."/>
            <person name="Hug L.A."/>
            <person name="Sharon I."/>
            <person name="Castelle C.J."/>
            <person name="Probst A.J."/>
            <person name="Thomas B.C."/>
            <person name="Singh A."/>
            <person name="Wilkins M.J."/>
            <person name="Karaoz U."/>
            <person name="Brodie E.L."/>
            <person name="Williams K.H."/>
            <person name="Hubbard S.S."/>
            <person name="Banfield J.F."/>
        </authorList>
    </citation>
    <scope>NUCLEOTIDE SEQUENCE [LARGE SCALE GENOMIC DNA]</scope>
</reference>
<sequence>MKKTINKTGVLFEVTDVLGRKIRTTKTYWKKIKEIKHTEFKLGISEVKKTLICPEEIRKSVTDTTVLVFVKKINKNAILVVVVKVLNGEGFLVTTYQTYKYKKKGESIWQKQKVKK</sequence>
<evidence type="ECO:0000313" key="1">
    <source>
        <dbReference type="EMBL" id="OGK54969.1"/>
    </source>
</evidence>
<dbReference type="Proteomes" id="UP000177418">
    <property type="component" value="Unassembled WGS sequence"/>
</dbReference>
<gene>
    <name evidence="1" type="ORF">A3H78_00650</name>
</gene>
<dbReference type="EMBL" id="MGAV01000012">
    <property type="protein sequence ID" value="OGK54969.1"/>
    <property type="molecule type" value="Genomic_DNA"/>
</dbReference>
<name>A0A1F7JH81_9BACT</name>
<comment type="caution">
    <text evidence="1">The sequence shown here is derived from an EMBL/GenBank/DDBJ whole genome shotgun (WGS) entry which is preliminary data.</text>
</comment>
<protein>
    <recommendedName>
        <fullName evidence="3">Phage-Barnase-EndoU-ColicinE5/D-RelE like nuclease 2 domain-containing protein</fullName>
    </recommendedName>
</protein>
<evidence type="ECO:0008006" key="3">
    <source>
        <dbReference type="Google" id="ProtNLM"/>
    </source>
</evidence>
<evidence type="ECO:0000313" key="2">
    <source>
        <dbReference type="Proteomes" id="UP000177418"/>
    </source>
</evidence>
<organism evidence="1 2">
    <name type="scientific">Candidatus Roizmanbacteria bacterium RIFCSPLOWO2_02_FULL_36_11</name>
    <dbReference type="NCBI Taxonomy" id="1802071"/>
    <lineage>
        <taxon>Bacteria</taxon>
        <taxon>Candidatus Roizmaniibacteriota</taxon>
    </lineage>
</organism>
<accession>A0A1F7JH81</accession>
<proteinExistence type="predicted"/>